<dbReference type="PANTHER" id="PTHR41335:SF1">
    <property type="entry name" value="MEMBRANE PROTEIN"/>
    <property type="match status" value="1"/>
</dbReference>
<dbReference type="InterPro" id="IPR010445">
    <property type="entry name" value="LapA_dom"/>
</dbReference>
<evidence type="ECO:0000256" key="2">
    <source>
        <dbReference type="ARBA" id="ARBA00022692"/>
    </source>
</evidence>
<evidence type="ECO:0000256" key="4">
    <source>
        <dbReference type="ARBA" id="ARBA00023136"/>
    </source>
</evidence>
<accession>A0ABW1RD86</accession>
<reference evidence="9" key="1">
    <citation type="journal article" date="2019" name="Int. J. Syst. Evol. Microbiol.">
        <title>The Global Catalogue of Microorganisms (GCM) 10K type strain sequencing project: providing services to taxonomists for standard genome sequencing and annotation.</title>
        <authorList>
            <consortium name="The Broad Institute Genomics Platform"/>
            <consortium name="The Broad Institute Genome Sequencing Center for Infectious Disease"/>
            <person name="Wu L."/>
            <person name="Ma J."/>
        </authorList>
    </citation>
    <scope>NUCLEOTIDE SEQUENCE [LARGE SCALE GENOMIC DNA]</scope>
    <source>
        <strain evidence="9">CCM 8904</strain>
    </source>
</reference>
<gene>
    <name evidence="8" type="ORF">ACFQGP_09610</name>
</gene>
<proteinExistence type="predicted"/>
<keyword evidence="4 6" id="KW-0472">Membrane</keyword>
<name>A0ABW1RD86_9LACO</name>
<protein>
    <submittedName>
        <fullName evidence="8">Lipopolysaccharide assembly LapA domain-containing protein</fullName>
    </submittedName>
</protein>
<keyword evidence="1" id="KW-1003">Cell membrane</keyword>
<keyword evidence="9" id="KW-1185">Reference proteome</keyword>
<dbReference type="RefSeq" id="WP_125553647.1">
    <property type="nucleotide sequence ID" value="NZ_JBHSSL010000054.1"/>
</dbReference>
<evidence type="ECO:0000313" key="8">
    <source>
        <dbReference type="EMBL" id="MFC6170831.1"/>
    </source>
</evidence>
<evidence type="ECO:0000256" key="3">
    <source>
        <dbReference type="ARBA" id="ARBA00022989"/>
    </source>
</evidence>
<evidence type="ECO:0000256" key="5">
    <source>
        <dbReference type="SAM" id="Coils"/>
    </source>
</evidence>
<feature type="transmembrane region" description="Helical" evidence="6">
    <location>
        <begin position="37"/>
        <end position="59"/>
    </location>
</feature>
<dbReference type="Proteomes" id="UP001596289">
    <property type="component" value="Unassembled WGS sequence"/>
</dbReference>
<sequence length="125" mass="13379">MKNQWRLVLVLLLALVIVIFAILNVDPVTVNFAFGTAKWPLIIVIIVSLLLGALVTVLVSTMSALGLRRQVKALTAEKKQQDIAVDQAVATATAKLNTQLAEKEDQINALQQQTSAAASTESGAK</sequence>
<feature type="domain" description="Lipopolysaccharide assembly protein A" evidence="7">
    <location>
        <begin position="24"/>
        <end position="81"/>
    </location>
</feature>
<keyword evidence="3 6" id="KW-1133">Transmembrane helix</keyword>
<evidence type="ECO:0000256" key="1">
    <source>
        <dbReference type="ARBA" id="ARBA00022475"/>
    </source>
</evidence>
<dbReference type="EMBL" id="JBHSSL010000054">
    <property type="protein sequence ID" value="MFC6170831.1"/>
    <property type="molecule type" value="Genomic_DNA"/>
</dbReference>
<evidence type="ECO:0000313" key="9">
    <source>
        <dbReference type="Proteomes" id="UP001596289"/>
    </source>
</evidence>
<evidence type="ECO:0000256" key="6">
    <source>
        <dbReference type="SAM" id="Phobius"/>
    </source>
</evidence>
<dbReference type="PANTHER" id="PTHR41335">
    <property type="entry name" value="MEMBRANE PROTEIN-RELATED"/>
    <property type="match status" value="1"/>
</dbReference>
<keyword evidence="5" id="KW-0175">Coiled coil</keyword>
<evidence type="ECO:0000259" key="7">
    <source>
        <dbReference type="Pfam" id="PF06305"/>
    </source>
</evidence>
<feature type="coiled-coil region" evidence="5">
    <location>
        <begin position="93"/>
        <end position="120"/>
    </location>
</feature>
<organism evidence="8 9">
    <name type="scientific">Loigolactobacillus jiayinensis</name>
    <dbReference type="NCBI Taxonomy" id="2486016"/>
    <lineage>
        <taxon>Bacteria</taxon>
        <taxon>Bacillati</taxon>
        <taxon>Bacillota</taxon>
        <taxon>Bacilli</taxon>
        <taxon>Lactobacillales</taxon>
        <taxon>Lactobacillaceae</taxon>
        <taxon>Loigolactobacillus</taxon>
    </lineage>
</organism>
<keyword evidence="2 6" id="KW-0812">Transmembrane</keyword>
<dbReference type="Pfam" id="PF06305">
    <property type="entry name" value="LapA_dom"/>
    <property type="match status" value="1"/>
</dbReference>
<comment type="caution">
    <text evidence="8">The sequence shown here is derived from an EMBL/GenBank/DDBJ whole genome shotgun (WGS) entry which is preliminary data.</text>
</comment>